<keyword evidence="11 13" id="KW-0472">Membrane</keyword>
<dbReference type="GO" id="GO:0031965">
    <property type="term" value="C:nuclear membrane"/>
    <property type="evidence" value="ECO:0007669"/>
    <property type="project" value="UniProtKB-SubCell"/>
</dbReference>
<proteinExistence type="inferred from homology"/>
<keyword evidence="10" id="KW-0906">Nuclear pore complex</keyword>
<organism evidence="14 15">
    <name type="scientific">Angiostrongylus cantonensis</name>
    <name type="common">Rat lungworm</name>
    <dbReference type="NCBI Taxonomy" id="6313"/>
    <lineage>
        <taxon>Eukaryota</taxon>
        <taxon>Metazoa</taxon>
        <taxon>Ecdysozoa</taxon>
        <taxon>Nematoda</taxon>
        <taxon>Chromadorea</taxon>
        <taxon>Rhabditida</taxon>
        <taxon>Rhabditina</taxon>
        <taxon>Rhabditomorpha</taxon>
        <taxon>Strongyloidea</taxon>
        <taxon>Metastrongylidae</taxon>
        <taxon>Angiostrongylus</taxon>
    </lineage>
</organism>
<evidence type="ECO:0000313" key="14">
    <source>
        <dbReference type="Proteomes" id="UP000035642"/>
    </source>
</evidence>
<evidence type="ECO:0000256" key="5">
    <source>
        <dbReference type="ARBA" id="ARBA00022692"/>
    </source>
</evidence>
<evidence type="ECO:0000313" key="15">
    <source>
        <dbReference type="WBParaSite" id="ACAC_0000901001-mRNA-1"/>
    </source>
</evidence>
<comment type="similarity">
    <text evidence="3">Belongs to the NDC1 family.</text>
</comment>
<evidence type="ECO:0000256" key="12">
    <source>
        <dbReference type="ARBA" id="ARBA00023242"/>
    </source>
</evidence>
<evidence type="ECO:0000256" key="2">
    <source>
        <dbReference type="ARBA" id="ARBA00004567"/>
    </source>
</evidence>
<dbReference type="GO" id="GO:0030674">
    <property type="term" value="F:protein-macromolecule adaptor activity"/>
    <property type="evidence" value="ECO:0007669"/>
    <property type="project" value="TreeGrafter"/>
</dbReference>
<dbReference type="GO" id="GO:0015031">
    <property type="term" value="P:protein transport"/>
    <property type="evidence" value="ECO:0007669"/>
    <property type="project" value="UniProtKB-KW"/>
</dbReference>
<evidence type="ECO:0000256" key="1">
    <source>
        <dbReference type="ARBA" id="ARBA00004232"/>
    </source>
</evidence>
<keyword evidence="14" id="KW-1185">Reference proteome</keyword>
<dbReference type="STRING" id="6313.A0A0K0DDZ3"/>
<name>A0A0K0DDZ3_ANGCA</name>
<feature type="transmembrane region" description="Helical" evidence="13">
    <location>
        <begin position="66"/>
        <end position="84"/>
    </location>
</feature>
<sequence>MVSFIFRPLFEVAMFSTIISALSSTFRNDFQLNFSGNVTQLGLMHTILGFFSLGRESMLVSAFRDAARIVAITATASSVTGFFSRGLSSLLFLLNISFHIYCVVIITGHLFTIKVLLKMIRHIVMKPMCFPLPPPFLVHTPTPEQTRTLVVAIGCEDALLKLFAFADLRRIAWTDLNRRLEVFSLSQPGGHPRNWSNVSTACFNILERIRDQIEMASTRIAAGNGLDKGAGDISEDEFEELDREMLMMPHKSRRQLYSSAVRQRRRACIKTVPRAEFVDHENITWLKNCLWSSSCQIVVVSRYDSNIAVLAIEIVWVLHTPDFLGLYMFAVQSYREDRYGVVLKDLPRIIGLMVQLIQAIDKFFRVRANQTPPLFAETNVKQIDSALQAGLLRINGTFGSHFGELNLTHEQLQTIRMVCQSDT</sequence>
<keyword evidence="9" id="KW-0811">Translocation</keyword>
<feature type="transmembrane region" description="Helical" evidence="13">
    <location>
        <begin position="37"/>
        <end position="54"/>
    </location>
</feature>
<evidence type="ECO:0000256" key="6">
    <source>
        <dbReference type="ARBA" id="ARBA00022816"/>
    </source>
</evidence>
<keyword evidence="6" id="KW-0509">mRNA transport</keyword>
<accession>A0A0K0DDZ3</accession>
<dbReference type="WBParaSite" id="ACAC_0000901001-mRNA-1">
    <property type="protein sequence ID" value="ACAC_0000901001-mRNA-1"/>
    <property type="gene ID" value="ACAC_0000901001"/>
</dbReference>
<evidence type="ECO:0000256" key="9">
    <source>
        <dbReference type="ARBA" id="ARBA00023010"/>
    </source>
</evidence>
<dbReference type="PANTHER" id="PTHR13269">
    <property type="entry name" value="NUCLEOPORIN NDC1"/>
    <property type="match status" value="1"/>
</dbReference>
<dbReference type="PANTHER" id="PTHR13269:SF6">
    <property type="entry name" value="NUCLEOPORIN NDC1"/>
    <property type="match status" value="1"/>
</dbReference>
<dbReference type="AlphaFoldDB" id="A0A0K0DDZ3"/>
<keyword evidence="5 13" id="KW-0812">Transmembrane</keyword>
<evidence type="ECO:0000256" key="7">
    <source>
        <dbReference type="ARBA" id="ARBA00022927"/>
    </source>
</evidence>
<keyword evidence="7" id="KW-0653">Protein transport</keyword>
<evidence type="ECO:0000256" key="3">
    <source>
        <dbReference type="ARBA" id="ARBA00005760"/>
    </source>
</evidence>
<reference evidence="14" key="1">
    <citation type="submission" date="2012-09" db="EMBL/GenBank/DDBJ databases">
        <authorList>
            <person name="Martin A.A."/>
        </authorList>
    </citation>
    <scope>NUCLEOTIDE SEQUENCE</scope>
</reference>
<evidence type="ECO:0000256" key="11">
    <source>
        <dbReference type="ARBA" id="ARBA00023136"/>
    </source>
</evidence>
<dbReference type="GO" id="GO:0070762">
    <property type="term" value="C:nuclear pore transmembrane ring"/>
    <property type="evidence" value="ECO:0007669"/>
    <property type="project" value="TreeGrafter"/>
</dbReference>
<keyword evidence="12" id="KW-0539">Nucleus</keyword>
<evidence type="ECO:0000256" key="4">
    <source>
        <dbReference type="ARBA" id="ARBA00022448"/>
    </source>
</evidence>
<dbReference type="GO" id="GO:0051028">
    <property type="term" value="P:mRNA transport"/>
    <property type="evidence" value="ECO:0007669"/>
    <property type="project" value="UniProtKB-KW"/>
</dbReference>
<evidence type="ECO:0000256" key="10">
    <source>
        <dbReference type="ARBA" id="ARBA00023132"/>
    </source>
</evidence>
<comment type="subcellular location">
    <subcellularLocation>
        <location evidence="1">Nucleus membrane</location>
        <topology evidence="1">Multi-pass membrane protein</topology>
    </subcellularLocation>
    <subcellularLocation>
        <location evidence="2">Nucleus</location>
        <location evidence="2">Nuclear pore complex</location>
    </subcellularLocation>
</comment>
<keyword evidence="8 13" id="KW-1133">Transmembrane helix</keyword>
<protein>
    <submittedName>
        <fullName evidence="15">Nucleoporin protein Ndc1-Nup</fullName>
    </submittedName>
</protein>
<dbReference type="Pfam" id="PF09531">
    <property type="entry name" value="Ndc1_Nup"/>
    <property type="match status" value="2"/>
</dbReference>
<feature type="transmembrane region" description="Helical" evidence="13">
    <location>
        <begin position="96"/>
        <end position="117"/>
    </location>
</feature>
<reference evidence="15" key="2">
    <citation type="submission" date="2017-02" db="UniProtKB">
        <authorList>
            <consortium name="WormBaseParasite"/>
        </authorList>
    </citation>
    <scope>IDENTIFICATION</scope>
</reference>
<dbReference type="InterPro" id="IPR019049">
    <property type="entry name" value="Nucleoporin_prot_Ndc1/Nup"/>
</dbReference>
<dbReference type="Proteomes" id="UP000035642">
    <property type="component" value="Unassembled WGS sequence"/>
</dbReference>
<dbReference type="GO" id="GO:0006999">
    <property type="term" value="P:nuclear pore organization"/>
    <property type="evidence" value="ECO:0007669"/>
    <property type="project" value="TreeGrafter"/>
</dbReference>
<evidence type="ECO:0000256" key="8">
    <source>
        <dbReference type="ARBA" id="ARBA00022989"/>
    </source>
</evidence>
<evidence type="ECO:0000256" key="13">
    <source>
        <dbReference type="SAM" id="Phobius"/>
    </source>
</evidence>
<keyword evidence="4" id="KW-0813">Transport</keyword>